<sequence length="138" mass="16188">MTTIKSPELTQLKENEEVNAEVTWEDQQNINSFSKLVSKYNDIEEQYEHKKQEKEYIDDLALELELVDEDELVRYKIGDAFILLPLSEVQSRLEQEASQLTEEVEQLRNQLDSMNDKMQQLKTVLYGKFGTAINLEKD</sequence>
<gene>
    <name evidence="6" type="ORF">PBRASI_LOCUS9862</name>
</gene>
<dbReference type="GO" id="GO:0016272">
    <property type="term" value="C:prefoldin complex"/>
    <property type="evidence" value="ECO:0007669"/>
    <property type="project" value="UniProtKB-UniRule"/>
</dbReference>
<dbReference type="Gene3D" id="1.10.287.370">
    <property type="match status" value="1"/>
</dbReference>
<dbReference type="PIRSF" id="PIRSF016477">
    <property type="entry name" value="Prefoldin_subunit_4"/>
    <property type="match status" value="1"/>
</dbReference>
<evidence type="ECO:0000256" key="3">
    <source>
        <dbReference type="ARBA" id="ARBA00024667"/>
    </source>
</evidence>
<dbReference type="FunFam" id="1.10.287.370:FF:000005">
    <property type="entry name" value="Prefoldin subunit 4"/>
    <property type="match status" value="1"/>
</dbReference>
<organism evidence="6 7">
    <name type="scientific">Paraglomus brasilianum</name>
    <dbReference type="NCBI Taxonomy" id="144538"/>
    <lineage>
        <taxon>Eukaryota</taxon>
        <taxon>Fungi</taxon>
        <taxon>Fungi incertae sedis</taxon>
        <taxon>Mucoromycota</taxon>
        <taxon>Glomeromycotina</taxon>
        <taxon>Glomeromycetes</taxon>
        <taxon>Paraglomerales</taxon>
        <taxon>Paraglomeraceae</taxon>
        <taxon>Paraglomus</taxon>
    </lineage>
</organism>
<dbReference type="InterPro" id="IPR002777">
    <property type="entry name" value="PFD_beta-like"/>
</dbReference>
<dbReference type="GO" id="GO:0006457">
    <property type="term" value="P:protein folding"/>
    <property type="evidence" value="ECO:0007669"/>
    <property type="project" value="UniProtKB-UniRule"/>
</dbReference>
<dbReference type="Proteomes" id="UP000789739">
    <property type="component" value="Unassembled WGS sequence"/>
</dbReference>
<comment type="function">
    <text evidence="3 4">Binds specifically to cytosolic chaperonin (c-CPN) and transfers target proteins to it. Binds to nascent polypeptide chain and promotes folding in an environment in which there are many competing pathways for nonnative proteins.</text>
</comment>
<reference evidence="6" key="1">
    <citation type="submission" date="2021-06" db="EMBL/GenBank/DDBJ databases">
        <authorList>
            <person name="Kallberg Y."/>
            <person name="Tangrot J."/>
            <person name="Rosling A."/>
        </authorList>
    </citation>
    <scope>NUCLEOTIDE SEQUENCE</scope>
    <source>
        <strain evidence="6">BR232B</strain>
    </source>
</reference>
<dbReference type="PANTHER" id="PTHR21100:SF9">
    <property type="entry name" value="PREFOLDIN SUBUNIT 4"/>
    <property type="match status" value="1"/>
</dbReference>
<evidence type="ECO:0000256" key="4">
    <source>
        <dbReference type="PIRNR" id="PIRNR016477"/>
    </source>
</evidence>
<evidence type="ECO:0000313" key="7">
    <source>
        <dbReference type="Proteomes" id="UP000789739"/>
    </source>
</evidence>
<keyword evidence="5" id="KW-0175">Coiled coil</keyword>
<name>A0A9N9DKW1_9GLOM</name>
<dbReference type="CDD" id="cd23165">
    <property type="entry name" value="Prefoldin_4"/>
    <property type="match status" value="1"/>
</dbReference>
<accession>A0A9N9DKW1</accession>
<evidence type="ECO:0000256" key="2">
    <source>
        <dbReference type="ARBA" id="ARBA00023186"/>
    </source>
</evidence>
<proteinExistence type="inferred from homology"/>
<dbReference type="PANTHER" id="PTHR21100">
    <property type="entry name" value="PREFOLDIN SUBUNIT 4"/>
    <property type="match status" value="1"/>
</dbReference>
<evidence type="ECO:0000313" key="6">
    <source>
        <dbReference type="EMBL" id="CAG8642751.1"/>
    </source>
</evidence>
<comment type="caution">
    <text evidence="6">The sequence shown here is derived from an EMBL/GenBank/DDBJ whole genome shotgun (WGS) entry which is preliminary data.</text>
</comment>
<dbReference type="EMBL" id="CAJVPI010002404">
    <property type="protein sequence ID" value="CAG8642751.1"/>
    <property type="molecule type" value="Genomic_DNA"/>
</dbReference>
<keyword evidence="2 4" id="KW-0143">Chaperone</keyword>
<keyword evidence="7" id="KW-1185">Reference proteome</keyword>
<dbReference type="OrthoDB" id="10250441at2759"/>
<evidence type="ECO:0000256" key="1">
    <source>
        <dbReference type="ARBA" id="ARBA00008045"/>
    </source>
</evidence>
<dbReference type="InterPro" id="IPR016661">
    <property type="entry name" value="PFDN4"/>
</dbReference>
<comment type="similarity">
    <text evidence="1 4">Belongs to the prefoldin subunit beta family.</text>
</comment>
<dbReference type="GO" id="GO:0051082">
    <property type="term" value="F:unfolded protein binding"/>
    <property type="evidence" value="ECO:0007669"/>
    <property type="project" value="InterPro"/>
</dbReference>
<dbReference type="GO" id="GO:0005737">
    <property type="term" value="C:cytoplasm"/>
    <property type="evidence" value="ECO:0007669"/>
    <property type="project" value="TreeGrafter"/>
</dbReference>
<dbReference type="SUPFAM" id="SSF46579">
    <property type="entry name" value="Prefoldin"/>
    <property type="match status" value="1"/>
</dbReference>
<feature type="coiled-coil region" evidence="5">
    <location>
        <begin position="86"/>
        <end position="124"/>
    </location>
</feature>
<protein>
    <recommendedName>
        <fullName evidence="4">Prefoldin subunit 4</fullName>
    </recommendedName>
</protein>
<dbReference type="InterPro" id="IPR009053">
    <property type="entry name" value="Prefoldin"/>
</dbReference>
<comment type="subunit">
    <text evidence="4">Heterohexamer of two PFD-alpha type and four PFD-beta type subunits.</text>
</comment>
<dbReference type="AlphaFoldDB" id="A0A9N9DKW1"/>
<dbReference type="Pfam" id="PF01920">
    <property type="entry name" value="Prefoldin_2"/>
    <property type="match status" value="1"/>
</dbReference>
<evidence type="ECO:0000256" key="5">
    <source>
        <dbReference type="SAM" id="Coils"/>
    </source>
</evidence>